<dbReference type="EMBL" id="BMAT01005201">
    <property type="protein sequence ID" value="GFR89044.1"/>
    <property type="molecule type" value="Genomic_DNA"/>
</dbReference>
<comment type="caution">
    <text evidence="2">The sequence shown here is derived from an EMBL/GenBank/DDBJ whole genome shotgun (WGS) entry which is preliminary data.</text>
</comment>
<reference evidence="2 3" key="1">
    <citation type="journal article" date="2021" name="Elife">
        <title>Chloroplast acquisition without the gene transfer in kleptoplastic sea slugs, Plakobranchus ocellatus.</title>
        <authorList>
            <person name="Maeda T."/>
            <person name="Takahashi S."/>
            <person name="Yoshida T."/>
            <person name="Shimamura S."/>
            <person name="Takaki Y."/>
            <person name="Nagai Y."/>
            <person name="Toyoda A."/>
            <person name="Suzuki Y."/>
            <person name="Arimoto A."/>
            <person name="Ishii H."/>
            <person name="Satoh N."/>
            <person name="Nishiyama T."/>
            <person name="Hasebe M."/>
            <person name="Maruyama T."/>
            <person name="Minagawa J."/>
            <person name="Obokata J."/>
            <person name="Shigenobu S."/>
        </authorList>
    </citation>
    <scope>NUCLEOTIDE SEQUENCE [LARGE SCALE GENOMIC DNA]</scope>
</reference>
<accession>A0AAV4GU36</accession>
<evidence type="ECO:0000313" key="3">
    <source>
        <dbReference type="Proteomes" id="UP000762676"/>
    </source>
</evidence>
<dbReference type="AlphaFoldDB" id="A0AAV4GU36"/>
<dbReference type="PANTHER" id="PTHR46060:SF1">
    <property type="entry name" value="MARINER MOS1 TRANSPOSASE-LIKE PROTEIN"/>
    <property type="match status" value="1"/>
</dbReference>
<dbReference type="PANTHER" id="PTHR46060">
    <property type="entry name" value="MARINER MOS1 TRANSPOSASE-LIKE PROTEIN"/>
    <property type="match status" value="1"/>
</dbReference>
<name>A0AAV4GU36_9GAST</name>
<dbReference type="Proteomes" id="UP000762676">
    <property type="component" value="Unassembled WGS sequence"/>
</dbReference>
<dbReference type="InterPro" id="IPR036397">
    <property type="entry name" value="RNaseH_sf"/>
</dbReference>
<dbReference type="Gene3D" id="3.30.420.10">
    <property type="entry name" value="Ribonuclease H-like superfamily/Ribonuclease H"/>
    <property type="match status" value="1"/>
</dbReference>
<evidence type="ECO:0000256" key="1">
    <source>
        <dbReference type="SAM" id="MobiDB-lite"/>
    </source>
</evidence>
<feature type="region of interest" description="Disordered" evidence="1">
    <location>
        <begin position="1"/>
        <end position="21"/>
    </location>
</feature>
<sequence length="155" mass="17399">MLEPTQASEQERQSTRLGGPLHHIHRTRLIGSLYHLFGPMKQGLGGKHYENDEKVKNPVKTRLKEQPVQFYEAGKRALVKRWNVALERGGDYVGRSLSMMVWSIPNAIQNIIGSSMTAICSRPMGLDCVLDVQDRNMHALARDFLFTASDHVSGA</sequence>
<proteinExistence type="predicted"/>
<dbReference type="GO" id="GO:0003676">
    <property type="term" value="F:nucleic acid binding"/>
    <property type="evidence" value="ECO:0007669"/>
    <property type="project" value="InterPro"/>
</dbReference>
<evidence type="ECO:0000313" key="2">
    <source>
        <dbReference type="EMBL" id="GFR89044.1"/>
    </source>
</evidence>
<gene>
    <name evidence="2" type="ORF">ElyMa_002533200</name>
</gene>
<protein>
    <submittedName>
        <fullName evidence="2">Histone-lysine n-methyltransferase</fullName>
    </submittedName>
</protein>
<keyword evidence="3" id="KW-1185">Reference proteome</keyword>
<organism evidence="2 3">
    <name type="scientific">Elysia marginata</name>
    <dbReference type="NCBI Taxonomy" id="1093978"/>
    <lineage>
        <taxon>Eukaryota</taxon>
        <taxon>Metazoa</taxon>
        <taxon>Spiralia</taxon>
        <taxon>Lophotrochozoa</taxon>
        <taxon>Mollusca</taxon>
        <taxon>Gastropoda</taxon>
        <taxon>Heterobranchia</taxon>
        <taxon>Euthyneura</taxon>
        <taxon>Panpulmonata</taxon>
        <taxon>Sacoglossa</taxon>
        <taxon>Placobranchoidea</taxon>
        <taxon>Plakobranchidae</taxon>
        <taxon>Elysia</taxon>
    </lineage>
</organism>
<dbReference type="InterPro" id="IPR052709">
    <property type="entry name" value="Transposase-MT_Hybrid"/>
</dbReference>